<reference evidence="1" key="1">
    <citation type="submission" date="2021-02" db="EMBL/GenBank/DDBJ databases">
        <authorList>
            <consortium name="DOE Joint Genome Institute"/>
            <person name="Ahrendt S."/>
            <person name="Looney B.P."/>
            <person name="Miyauchi S."/>
            <person name="Morin E."/>
            <person name="Drula E."/>
            <person name="Courty P.E."/>
            <person name="Chicoki N."/>
            <person name="Fauchery L."/>
            <person name="Kohler A."/>
            <person name="Kuo A."/>
            <person name="Labutti K."/>
            <person name="Pangilinan J."/>
            <person name="Lipzen A."/>
            <person name="Riley R."/>
            <person name="Andreopoulos W."/>
            <person name="He G."/>
            <person name="Johnson J."/>
            <person name="Barry K.W."/>
            <person name="Grigoriev I.V."/>
            <person name="Nagy L."/>
            <person name="Hibbett D."/>
            <person name="Henrissat B."/>
            <person name="Matheny P.B."/>
            <person name="Labbe J."/>
            <person name="Martin F."/>
        </authorList>
    </citation>
    <scope>NUCLEOTIDE SEQUENCE</scope>
    <source>
        <strain evidence="1">EC-137</strain>
    </source>
</reference>
<protein>
    <submittedName>
        <fullName evidence="1">Dynein heavy chain, N-terminal region 1-domain-containing protein</fullName>
    </submittedName>
</protein>
<reference evidence="1" key="2">
    <citation type="journal article" date="2022" name="New Phytol.">
        <title>Evolutionary transition to the ectomycorrhizal habit in the genomes of a hyperdiverse lineage of mushroom-forming fungi.</title>
        <authorList>
            <person name="Looney B."/>
            <person name="Miyauchi S."/>
            <person name="Morin E."/>
            <person name="Drula E."/>
            <person name="Courty P.E."/>
            <person name="Kohler A."/>
            <person name="Kuo A."/>
            <person name="LaButti K."/>
            <person name="Pangilinan J."/>
            <person name="Lipzen A."/>
            <person name="Riley R."/>
            <person name="Andreopoulos W."/>
            <person name="He G."/>
            <person name="Johnson J."/>
            <person name="Nolan M."/>
            <person name="Tritt A."/>
            <person name="Barry K.W."/>
            <person name="Grigoriev I.V."/>
            <person name="Nagy L.G."/>
            <person name="Hibbett D."/>
            <person name="Henrissat B."/>
            <person name="Matheny P.B."/>
            <person name="Labbe J."/>
            <person name="Martin F.M."/>
        </authorList>
    </citation>
    <scope>NUCLEOTIDE SEQUENCE</scope>
    <source>
        <strain evidence="1">EC-137</strain>
    </source>
</reference>
<organism evidence="1 2">
    <name type="scientific">Vararia minispora EC-137</name>
    <dbReference type="NCBI Taxonomy" id="1314806"/>
    <lineage>
        <taxon>Eukaryota</taxon>
        <taxon>Fungi</taxon>
        <taxon>Dikarya</taxon>
        <taxon>Basidiomycota</taxon>
        <taxon>Agaricomycotina</taxon>
        <taxon>Agaricomycetes</taxon>
        <taxon>Russulales</taxon>
        <taxon>Lachnocladiaceae</taxon>
        <taxon>Vararia</taxon>
    </lineage>
</organism>
<sequence length="1181" mass="135383">MDSAYTNGNGISAHEEAAPAPVTAFDSTVFRAYLLSLLPPVLGATPTELEGLFEDDFEERVVRFAGEGGDVIYVVKRRDGVEASARSLLCYSVRSERARATVNGGFSSSDDQPPTYTYHLTSHLTYAPSNTTTLALIKRTPTLDSVTPLATQLHFLNLFGGDETPYESLHAVVSNGVKPWFDAFVGTRHGGKDVDSKMGIPMTKKKFAELELSLLHLQQNVEIPETNLIIHPIIQKAVEQAQVAGKRPNISDIPAKMLNDSTFLNTLHAHVNTWIKSIQAVTKLNRDVTSGTASQEINFWLSLEQALEGIENQLRSDEVNMVMDCLRNAKRFRATVSFIADTGLKDATDNVHKYNQLMKDFPLNELLSAPDLDKIQEALQLIFGHINRKLKLSPYPIRRALPFVEAISRDFNDQLLRILVSHRLLYTPYDTFERLLAQTTAIFRTWDDLMKEFTNVAREVTRKRLEKFIPIKVQPAHAKLQERTRYLREWRKQHEQLAVMTGPTKGLSGVGLEVGVMDMEEEVKEAYEVMKRIDVLDVSTGGYHRRAMCDRADIFVEGTEIWVTAENAYNERVARVENQIISRLRDRLGTARNANEMFRVFSKFNALFVRPKIRGAIQEYQTQLIDSVKEDIKRLHDKMRDLPPIAGAIIWARQIERQLLTYMKRVEDVLGKGWELYAEGQKLQSESAAFRKKLDTRPFYEAWLHDINRRDMGVNGRLFEIVRLRGGGYQLAVNFDPQIITLFKEVRNLLWLNFQVPHAITNMAKDAKRVYPHAVSLMETVRTYGQTLDLVESNKGIEWLVAEYRNEAQRMVTRGMGIRWDHFVSQYDAARYMPADGRDIRHIQFVREFASVVSVLQDKTNSVIDLYKDILRAVEDLGTCSYTHEALSELLARIQGAIDRLNLEGYANLDHWVAELDKKIEGILLQRLTQVIHVWCSEFDRSDDGETRVSKRRGDKRYPEKFLEGSMTVKLIVHEIRIQNQVIFLDPPIEYARQHWIQELHDWLGVVCRLGRIQSSRYEIGLQIQGIAVSETTYTSLLTLLPEDTLRKPFALVENKVQQLKDYVGKWLQFQSLWDLQAEYVFNRLGDSLAHWQQLLTEIKKARSTFDTSETQKSFGVCVVEYEQVQSRVNAKYDAWQKDILNRFGAKLSNAMKEMHAQILKARNDLEHQSIEGLVGGARRF</sequence>
<proteinExistence type="predicted"/>
<dbReference type="EMBL" id="MU273884">
    <property type="protein sequence ID" value="KAI0027540.1"/>
    <property type="molecule type" value="Genomic_DNA"/>
</dbReference>
<accession>A0ACB8Q7D0</accession>
<evidence type="ECO:0000313" key="2">
    <source>
        <dbReference type="Proteomes" id="UP000814128"/>
    </source>
</evidence>
<dbReference type="Proteomes" id="UP000814128">
    <property type="component" value="Unassembled WGS sequence"/>
</dbReference>
<evidence type="ECO:0000313" key="1">
    <source>
        <dbReference type="EMBL" id="KAI0027540.1"/>
    </source>
</evidence>
<gene>
    <name evidence="1" type="ORF">K488DRAFT_74463</name>
</gene>
<comment type="caution">
    <text evidence="1">The sequence shown here is derived from an EMBL/GenBank/DDBJ whole genome shotgun (WGS) entry which is preliminary data.</text>
</comment>
<keyword evidence="2" id="KW-1185">Reference proteome</keyword>
<name>A0ACB8Q7D0_9AGAM</name>